<evidence type="ECO:0000313" key="4">
    <source>
        <dbReference type="EMBL" id="AFU73926.1"/>
    </source>
</evidence>
<keyword evidence="1" id="KW-0067">ATP-binding</keyword>
<dbReference type="GO" id="GO:0008017">
    <property type="term" value="F:microtubule binding"/>
    <property type="evidence" value="ECO:0007669"/>
    <property type="project" value="InterPro"/>
</dbReference>
<feature type="compositionally biased region" description="Low complexity" evidence="2">
    <location>
        <begin position="1544"/>
        <end position="1559"/>
    </location>
</feature>
<feature type="region of interest" description="Disordered" evidence="2">
    <location>
        <begin position="774"/>
        <end position="811"/>
    </location>
</feature>
<dbReference type="PROSITE" id="PS50067">
    <property type="entry name" value="KINESIN_MOTOR_2"/>
    <property type="match status" value="1"/>
</dbReference>
<evidence type="ECO:0000256" key="1">
    <source>
        <dbReference type="PROSITE-ProRule" id="PRU00283"/>
    </source>
</evidence>
<keyword evidence="1" id="KW-0505">Motor protein</keyword>
<dbReference type="InterPro" id="IPR027417">
    <property type="entry name" value="P-loop_NTPase"/>
</dbReference>
<dbReference type="GO" id="GO:0016887">
    <property type="term" value="F:ATP hydrolysis activity"/>
    <property type="evidence" value="ECO:0007669"/>
    <property type="project" value="TreeGrafter"/>
</dbReference>
<accession>V9LTT3</accession>
<feature type="region of interest" description="Disordered" evidence="2">
    <location>
        <begin position="1544"/>
        <end position="1569"/>
    </location>
</feature>
<feature type="compositionally biased region" description="Polar residues" evidence="2">
    <location>
        <begin position="568"/>
        <end position="577"/>
    </location>
</feature>
<protein>
    <submittedName>
        <fullName evidence="4">Bipolar kinesin krp-like protein</fullName>
    </submittedName>
</protein>
<dbReference type="GO" id="GO:0005871">
    <property type="term" value="C:kinesin complex"/>
    <property type="evidence" value="ECO:0007669"/>
    <property type="project" value="TreeGrafter"/>
</dbReference>
<feature type="compositionally biased region" description="Polar residues" evidence="2">
    <location>
        <begin position="1560"/>
        <end position="1569"/>
    </location>
</feature>
<dbReference type="InterPro" id="IPR001752">
    <property type="entry name" value="Kinesin_motor_dom"/>
</dbReference>
<dbReference type="Pfam" id="PF00225">
    <property type="entry name" value="Kinesin"/>
    <property type="match status" value="3"/>
</dbReference>
<feature type="compositionally biased region" description="Basic and acidic residues" evidence="2">
    <location>
        <begin position="528"/>
        <end position="537"/>
    </location>
</feature>
<reference evidence="4" key="1">
    <citation type="submission" date="2011-12" db="EMBL/GenBank/DDBJ databases">
        <title>The Crithidia mellificae genome.</title>
        <authorList>
            <person name="Runckel C."/>
            <person name="Flenniken M."/>
            <person name="Ruby J.G."/>
            <person name="DeRisi J."/>
        </authorList>
    </citation>
    <scope>NUCLEOTIDE SEQUENCE</scope>
    <source>
        <strain evidence="4">SF</strain>
    </source>
</reference>
<dbReference type="PRINTS" id="PR00380">
    <property type="entry name" value="KINESINHEAVY"/>
</dbReference>
<dbReference type="SUPFAM" id="SSF52540">
    <property type="entry name" value="P-loop containing nucleoside triphosphate hydrolases"/>
    <property type="match status" value="1"/>
</dbReference>
<dbReference type="GO" id="GO:0007018">
    <property type="term" value="P:microtubule-based movement"/>
    <property type="evidence" value="ECO:0007669"/>
    <property type="project" value="InterPro"/>
</dbReference>
<evidence type="ECO:0000256" key="2">
    <source>
        <dbReference type="SAM" id="MobiDB-lite"/>
    </source>
</evidence>
<proteinExistence type="inferred from homology"/>
<organism evidence="4">
    <name type="scientific">Crithidia mellificae</name>
    <dbReference type="NCBI Taxonomy" id="796356"/>
    <lineage>
        <taxon>Eukaryota</taxon>
        <taxon>Discoba</taxon>
        <taxon>Euglenozoa</taxon>
        <taxon>Kinetoplastea</taxon>
        <taxon>Metakinetoplastina</taxon>
        <taxon>Trypanosomatida</taxon>
        <taxon>Trypanosomatidae</taxon>
        <taxon>Leishmaniinae</taxon>
        <taxon>Crithidia</taxon>
    </lineage>
</organism>
<dbReference type="Gene3D" id="3.40.850.10">
    <property type="entry name" value="Kinesin motor domain"/>
    <property type="match status" value="1"/>
</dbReference>
<feature type="compositionally biased region" description="Low complexity" evidence="2">
    <location>
        <begin position="518"/>
        <end position="527"/>
    </location>
</feature>
<dbReference type="InterPro" id="IPR027640">
    <property type="entry name" value="Kinesin-like_fam"/>
</dbReference>
<feature type="compositionally biased region" description="Low complexity" evidence="2">
    <location>
        <begin position="1308"/>
        <end position="1328"/>
    </location>
</feature>
<feature type="compositionally biased region" description="Polar residues" evidence="2">
    <location>
        <begin position="1628"/>
        <end position="1639"/>
    </location>
</feature>
<feature type="compositionally biased region" description="Low complexity" evidence="2">
    <location>
        <begin position="298"/>
        <end position="318"/>
    </location>
</feature>
<dbReference type="GO" id="GO:0003777">
    <property type="term" value="F:microtubule motor activity"/>
    <property type="evidence" value="ECO:0007669"/>
    <property type="project" value="InterPro"/>
</dbReference>
<feature type="compositionally biased region" description="Low complexity" evidence="2">
    <location>
        <begin position="616"/>
        <end position="627"/>
    </location>
</feature>
<dbReference type="GO" id="GO:0005524">
    <property type="term" value="F:ATP binding"/>
    <property type="evidence" value="ECO:0007669"/>
    <property type="project" value="UniProtKB-UniRule"/>
</dbReference>
<feature type="region of interest" description="Disordered" evidence="2">
    <location>
        <begin position="286"/>
        <end position="398"/>
    </location>
</feature>
<dbReference type="GO" id="GO:0005874">
    <property type="term" value="C:microtubule"/>
    <property type="evidence" value="ECO:0007669"/>
    <property type="project" value="TreeGrafter"/>
</dbReference>
<feature type="compositionally biased region" description="Polar residues" evidence="2">
    <location>
        <begin position="777"/>
        <end position="792"/>
    </location>
</feature>
<feature type="region of interest" description="Disordered" evidence="2">
    <location>
        <begin position="1257"/>
        <end position="1348"/>
    </location>
</feature>
<name>V9LTT3_CRIME</name>
<feature type="region of interest" description="Disordered" evidence="2">
    <location>
        <begin position="515"/>
        <end position="674"/>
    </location>
</feature>
<dbReference type="InterPro" id="IPR036961">
    <property type="entry name" value="Kinesin_motor_dom_sf"/>
</dbReference>
<dbReference type="EMBL" id="JQ247768">
    <property type="protein sequence ID" value="AFU73926.1"/>
    <property type="molecule type" value="Genomic_DNA"/>
</dbReference>
<sequence>MTSANSHVRFTVEDEDAGRRYSFSLDNQQYQRLTVAQVQRMVIEASRDASPSASTMTTKQVAGTPVKHHIGTLSYESAIVTLRMKAAQHAPSLLPGSFALLDTNKHALLDGNARAATHMDLHRNTPFYVVRNHHHYQHQRSPSNSSVLFVEEPPTRILSAVSSSAVSFVVNSDGDEEEENTQTDGSVSFQEDVVSMTYEALMPSENITSPVQSVQFETEEEEDRTIEFDTISFATVDSVLTAEQRSSAAVQGETAVAGTPGSQKATTISNPVASMTVRQRFEYYQTRGKRKKVAGRPTAHATTTTRTRATTTTTTAAASLPASTHVTHRKVSTAAVPGPAVTSATAPRSTNAHSSVAPPTEPSVSTTTISRKMKRKPVVPRTEKCQKQQQPAEAIDAPTAPFLFSGQAAATTATEREMKLVVLVQQLQEDVEKLLVQSQSDVSRIAALRRALTETRKEYLALREAHCSSLNQLNAYAAQIASGVLPIRQQDEEPREGEKSHTVTAAAGVSMPDVVVKQQEQQQQQQEQRQDSLHEEEVGVGVSAATMSGEVPEEEGKQKDDETEEKSQQTAPANTLGASHGDDKAAGVTEAPSTTPAPQEPELHIVTDNSQEESEQTQQMIQQQPTSAEETPVEEDNVAAEGAVPSESAAEGAVPSESAAEGAVPSAAPTHESRQPFIRPIPALLHFTNEEARVLLRQIGYIYHNRLLRRENALLMCQLQLLKDQAKTNKMCRGAGNVQRLRVVVRIRPVGLASALPTAEARRDSVLRVASPVALTPPSSHSQHRNSAQVTSPKEHSVEEDPNPPYASSVVSPLSSHYSASFISKERATTAAGMPTAPGDVFLQCNFGDNRLQVHNPEIYVNNSTSTTTAAMIARDSSAVLRGVRIIGPPLPQSLFSVSATATSAVQALESSSASTLLHSVTEDQGETSGLALRAAAAVQQRRLYEEVVAPLVAGALRGESGTVLAYGQVGSGKTYTMFGRCGVSSGEDGEGGSHAESKSPVVFGELPAEAGVVPRALADLFDQLRDKAASEELLLRSLYASRYDMAFQATINMKASSKDATAAALSEASLANLVALSCVPMCEVQCSMLELYNDRVRDLLAPKIEVPRYEESLTATTGVKGNPEYRSSDSSAERRTQWQLRQAQAAQLGQRESTVDSDVEQRRPIGCEYIVPECAVRPCVDGSARVDGATRVTVHNMCEALQLLERGLANRETHETALNAQSSRSHVILTVTIKQQQWCGEEAAAATVDVAAPATTGEEMETDVSAEDASVAAKKSQRMKGSATTTKNKAATATVKKATKKSETKSKTTAKATAAAAPADTAMTGATPVERQRKGPTQEVSTDDSAVKITTAAEMEEQEDKAQDKYLRCRSVKSVTSQLVFIDLAGTGQGTGELFSGKAERLREAQAIGKSLAALGDVMSALYGGSGVARAAKPAAAGKATATAFSGSAAHVPFRSHRLTMLLRNALVKPTACVVLACVALSERPMAALLADTVPLASNCSASAQSNSLASQAPLLAEQQYWRLATERLMAAQCAKSTTETAAATGSASSVASPTTVSRRPSTRASVRSSIVHNSVFASPSAGQLAGKRKSTSKSTVLSSRRDSASLLDLHKLSIASEEETEESSNRKSVSQQESSPAVQHVAANVTIDAGAAQEPSVDSEFVAQMTAIQANADAEDRAVSGALWITPRETVSTLAFLSRLWKA</sequence>
<dbReference type="PANTHER" id="PTHR24115">
    <property type="entry name" value="KINESIN-RELATED"/>
    <property type="match status" value="1"/>
</dbReference>
<comment type="similarity">
    <text evidence="1">Belongs to the TRAFAC class myosin-kinesin ATPase superfamily. Kinesin family.</text>
</comment>
<feature type="binding site" evidence="1">
    <location>
        <begin position="968"/>
        <end position="975"/>
    </location>
    <ligand>
        <name>ATP</name>
        <dbReference type="ChEBI" id="CHEBI:30616"/>
    </ligand>
</feature>
<feature type="compositionally biased region" description="Polar residues" evidence="2">
    <location>
        <begin position="342"/>
        <end position="354"/>
    </location>
</feature>
<feature type="region of interest" description="Disordered" evidence="2">
    <location>
        <begin position="1618"/>
        <end position="1639"/>
    </location>
</feature>
<keyword evidence="1" id="KW-0547">Nucleotide-binding</keyword>
<dbReference type="SMART" id="SM00129">
    <property type="entry name" value="KISc"/>
    <property type="match status" value="1"/>
</dbReference>
<feature type="compositionally biased region" description="Low complexity" evidence="2">
    <location>
        <begin position="1283"/>
        <end position="1297"/>
    </location>
</feature>
<evidence type="ECO:0000259" key="3">
    <source>
        <dbReference type="PROSITE" id="PS50067"/>
    </source>
</evidence>
<feature type="domain" description="Kinesin motor" evidence="3">
    <location>
        <begin position="883"/>
        <end position="1517"/>
    </location>
</feature>
<feature type="region of interest" description="Disordered" evidence="2">
    <location>
        <begin position="1116"/>
        <end position="1135"/>
    </location>
</feature>